<dbReference type="EMBL" id="MZZM01000030">
    <property type="protein sequence ID" value="ORJ55572.1"/>
    <property type="molecule type" value="Genomic_DNA"/>
</dbReference>
<dbReference type="SUPFAM" id="SSF53955">
    <property type="entry name" value="Lysozyme-like"/>
    <property type="match status" value="1"/>
</dbReference>
<dbReference type="GO" id="GO:0010629">
    <property type="term" value="P:negative regulation of gene expression"/>
    <property type="evidence" value="ECO:0007669"/>
    <property type="project" value="UniProtKB-ARBA"/>
</dbReference>
<sequence>MTATSVRAPRLMSAIAVEGFMVSALCGVAVAVPVGQSSAESVDWQAIAQCESGGNWAADTGNGLYGGLQISQAAWDANGGVGSPATASPQQQIEVADRIMETQGPSAWPACSSCSRSVSPVGSIKHVLTFLTDESGGCHGRDVKG</sequence>
<accession>A0A1X0XRQ0</accession>
<dbReference type="InterPro" id="IPR010618">
    <property type="entry name" value="RPF"/>
</dbReference>
<evidence type="ECO:0000256" key="2">
    <source>
        <dbReference type="ARBA" id="ARBA00022801"/>
    </source>
</evidence>
<reference evidence="4 5" key="1">
    <citation type="submission" date="2017-03" db="EMBL/GenBank/DDBJ databases">
        <title>Genomic insights into Mycobacterium simiae human colonization.</title>
        <authorList>
            <person name="Steffani J.L."/>
            <person name="Brunck M.E."/>
            <person name="Cruz E."/>
            <person name="Montiel R."/>
            <person name="Barona F."/>
        </authorList>
    </citation>
    <scope>NUCLEOTIDE SEQUENCE [LARGE SCALE GENOMIC DNA]</scope>
    <source>
        <strain evidence="4 5">MsiGto</strain>
    </source>
</reference>
<keyword evidence="5" id="KW-1185">Reference proteome</keyword>
<dbReference type="GO" id="GO:0009372">
    <property type="term" value="P:quorum sensing"/>
    <property type="evidence" value="ECO:0007669"/>
    <property type="project" value="UniProtKB-ARBA"/>
</dbReference>
<dbReference type="STRING" id="1784.VC42_27410"/>
<organism evidence="4 5">
    <name type="scientific">Mycobacterium simiae</name>
    <name type="common">Mycobacterium habana</name>
    <dbReference type="NCBI Taxonomy" id="1784"/>
    <lineage>
        <taxon>Bacteria</taxon>
        <taxon>Bacillati</taxon>
        <taxon>Actinomycetota</taxon>
        <taxon>Actinomycetes</taxon>
        <taxon>Mycobacteriales</taxon>
        <taxon>Mycobacteriaceae</taxon>
        <taxon>Mycobacterium</taxon>
        <taxon>Mycobacterium simiae complex</taxon>
    </lineage>
</organism>
<gene>
    <name evidence="4" type="ORF">B5M45_24750</name>
</gene>
<dbReference type="Pfam" id="PF06737">
    <property type="entry name" value="Transglycosylas"/>
    <property type="match status" value="1"/>
</dbReference>
<evidence type="ECO:0000256" key="1">
    <source>
        <dbReference type="ARBA" id="ARBA00010830"/>
    </source>
</evidence>
<name>A0A1X0XRQ0_MYCSI</name>
<dbReference type="Proteomes" id="UP000193040">
    <property type="component" value="Unassembled WGS sequence"/>
</dbReference>
<comment type="similarity">
    <text evidence="1">Belongs to the transglycosylase family. Rpf subfamily.</text>
</comment>
<evidence type="ECO:0000313" key="4">
    <source>
        <dbReference type="EMBL" id="ORJ55572.1"/>
    </source>
</evidence>
<dbReference type="CDD" id="cd13925">
    <property type="entry name" value="RPF"/>
    <property type="match status" value="1"/>
</dbReference>
<dbReference type="InterPro" id="IPR023346">
    <property type="entry name" value="Lysozyme-like_dom_sf"/>
</dbReference>
<comment type="caution">
    <text evidence="4">The sequence shown here is derived from an EMBL/GenBank/DDBJ whole genome shotgun (WGS) entry which is preliminary data.</text>
</comment>
<evidence type="ECO:0000313" key="5">
    <source>
        <dbReference type="Proteomes" id="UP000193040"/>
    </source>
</evidence>
<feature type="domain" description="Resuscitation-promoting factor core lysozyme-like" evidence="3">
    <location>
        <begin position="39"/>
        <end position="111"/>
    </location>
</feature>
<dbReference type="Gene3D" id="1.10.530.10">
    <property type="match status" value="1"/>
</dbReference>
<proteinExistence type="inferred from homology"/>
<evidence type="ECO:0000259" key="3">
    <source>
        <dbReference type="Pfam" id="PF06737"/>
    </source>
</evidence>
<dbReference type="GO" id="GO:0016787">
    <property type="term" value="F:hydrolase activity"/>
    <property type="evidence" value="ECO:0007669"/>
    <property type="project" value="UniProtKB-KW"/>
</dbReference>
<dbReference type="GO" id="GO:0042127">
    <property type="term" value="P:regulation of cell population proliferation"/>
    <property type="evidence" value="ECO:0007669"/>
    <property type="project" value="UniProtKB-ARBA"/>
</dbReference>
<dbReference type="GO" id="GO:0005576">
    <property type="term" value="C:extracellular region"/>
    <property type="evidence" value="ECO:0007669"/>
    <property type="project" value="UniProtKB-ARBA"/>
</dbReference>
<protein>
    <submittedName>
        <fullName evidence="4">Resuscitation-promoting factor RpfD</fullName>
    </submittedName>
</protein>
<keyword evidence="2" id="KW-0378">Hydrolase</keyword>
<dbReference type="AlphaFoldDB" id="A0A1X0XRQ0"/>